<evidence type="ECO:0000256" key="2">
    <source>
        <dbReference type="ARBA" id="ARBA00005791"/>
    </source>
</evidence>
<protein>
    <recommendedName>
        <fullName evidence="4">Thioredoxin domain-containing protein</fullName>
    </recommendedName>
</protein>
<feature type="chain" id="PRO_5037010253" description="Thioredoxin domain-containing protein" evidence="3">
    <location>
        <begin position="28"/>
        <end position="209"/>
    </location>
</feature>
<dbReference type="RefSeq" id="WP_188914048.1">
    <property type="nucleotide sequence ID" value="NZ_BMMF01000008.1"/>
</dbReference>
<comment type="caution">
    <text evidence="5">The sequence shown here is derived from an EMBL/GenBank/DDBJ whole genome shotgun (WGS) entry which is preliminary data.</text>
</comment>
<reference evidence="5 6" key="1">
    <citation type="journal article" date="2014" name="Int. J. Syst. Evol. Microbiol.">
        <title>Complete genome sequence of Corynebacterium casei LMG S-19264T (=DSM 44701T), isolated from a smear-ripened cheese.</title>
        <authorList>
            <consortium name="US DOE Joint Genome Institute (JGI-PGF)"/>
            <person name="Walter F."/>
            <person name="Albersmeier A."/>
            <person name="Kalinowski J."/>
            <person name="Ruckert C."/>
        </authorList>
    </citation>
    <scope>NUCLEOTIDE SEQUENCE [LARGE SCALE GENOMIC DNA]</scope>
    <source>
        <strain evidence="5 6">CGMCC 1.9161</strain>
    </source>
</reference>
<dbReference type="InterPro" id="IPR006311">
    <property type="entry name" value="TAT_signal"/>
</dbReference>
<dbReference type="PROSITE" id="PS51318">
    <property type="entry name" value="TAT"/>
    <property type="match status" value="1"/>
</dbReference>
<dbReference type="InterPro" id="IPR012336">
    <property type="entry name" value="Thioredoxin-like_fold"/>
</dbReference>
<gene>
    <name evidence="5" type="ORF">GCM10011322_28030</name>
</gene>
<dbReference type="PANTHER" id="PTHR13887:SF56">
    <property type="entry name" value="THIOREDOXIN-LIKE REDUCTASE RV2466C"/>
    <property type="match status" value="1"/>
</dbReference>
<dbReference type="PROSITE" id="PS51352">
    <property type="entry name" value="THIOREDOXIN_2"/>
    <property type="match status" value="1"/>
</dbReference>
<keyword evidence="6" id="KW-1185">Reference proteome</keyword>
<organism evidence="5 6">
    <name type="scientific">Salinarimonas ramus</name>
    <dbReference type="NCBI Taxonomy" id="690164"/>
    <lineage>
        <taxon>Bacteria</taxon>
        <taxon>Pseudomonadati</taxon>
        <taxon>Pseudomonadota</taxon>
        <taxon>Alphaproteobacteria</taxon>
        <taxon>Hyphomicrobiales</taxon>
        <taxon>Salinarimonadaceae</taxon>
        <taxon>Salinarimonas</taxon>
    </lineage>
</organism>
<name>A0A917QAP5_9HYPH</name>
<dbReference type="InterPro" id="IPR013766">
    <property type="entry name" value="Thioredoxin_domain"/>
</dbReference>
<sequence>MITRRHALTFLAGASAVGTLGLRPAFAQTADMDVLGTAGPLGEMALGDENAPVTVYEYASLTCSHCATFHNNTWPQVKERFIDTGQVRFVMREYPLDPLATAGFMLARCEPELYWPVVDMLFELQREWAFSDRPLDTLAQLMRQAGFSQEKFEACLRDQSLYDGIQEVKARGEELGVNATPTFFFNGEKRSGALTIDEFEAIVAPMLEG</sequence>
<evidence type="ECO:0000256" key="1">
    <source>
        <dbReference type="ARBA" id="ARBA00003565"/>
    </source>
</evidence>
<dbReference type="PANTHER" id="PTHR13887">
    <property type="entry name" value="GLUTATHIONE S-TRANSFERASE KAPPA"/>
    <property type="match status" value="1"/>
</dbReference>
<feature type="domain" description="Thioredoxin" evidence="4">
    <location>
        <begin position="19"/>
        <end position="208"/>
    </location>
</feature>
<dbReference type="SUPFAM" id="SSF52833">
    <property type="entry name" value="Thioredoxin-like"/>
    <property type="match status" value="1"/>
</dbReference>
<accession>A0A917QAP5</accession>
<dbReference type="Proteomes" id="UP000600449">
    <property type="component" value="Unassembled WGS sequence"/>
</dbReference>
<evidence type="ECO:0000313" key="5">
    <source>
        <dbReference type="EMBL" id="GGK39306.1"/>
    </source>
</evidence>
<keyword evidence="3" id="KW-0732">Signal</keyword>
<dbReference type="EMBL" id="BMMF01000008">
    <property type="protein sequence ID" value="GGK39306.1"/>
    <property type="molecule type" value="Genomic_DNA"/>
</dbReference>
<comment type="similarity">
    <text evidence="2">Belongs to the thioredoxin family. DsbA subfamily.</text>
</comment>
<evidence type="ECO:0000256" key="3">
    <source>
        <dbReference type="SAM" id="SignalP"/>
    </source>
</evidence>
<dbReference type="AlphaFoldDB" id="A0A917QAP5"/>
<dbReference type="Pfam" id="PF13462">
    <property type="entry name" value="Thioredoxin_4"/>
    <property type="match status" value="1"/>
</dbReference>
<dbReference type="InterPro" id="IPR036249">
    <property type="entry name" value="Thioredoxin-like_sf"/>
</dbReference>
<comment type="function">
    <text evidence="1">May be required for disulfide bond formation in some proteins.</text>
</comment>
<evidence type="ECO:0000259" key="4">
    <source>
        <dbReference type="PROSITE" id="PS51352"/>
    </source>
</evidence>
<proteinExistence type="inferred from homology"/>
<dbReference type="Gene3D" id="3.40.30.10">
    <property type="entry name" value="Glutaredoxin"/>
    <property type="match status" value="1"/>
</dbReference>
<evidence type="ECO:0000313" key="6">
    <source>
        <dbReference type="Proteomes" id="UP000600449"/>
    </source>
</evidence>
<feature type="signal peptide" evidence="3">
    <location>
        <begin position="1"/>
        <end position="27"/>
    </location>
</feature>